<name>A0A2Z4Y9W3_SUMC1</name>
<dbReference type="InterPro" id="IPR012340">
    <property type="entry name" value="NA-bd_OB-fold"/>
</dbReference>
<evidence type="ECO:0000256" key="3">
    <source>
        <dbReference type="ARBA" id="ARBA00022884"/>
    </source>
</evidence>
<proteinExistence type="inferred from homology"/>
<dbReference type="PROSITE" id="PS50126">
    <property type="entry name" value="S1"/>
    <property type="match status" value="6"/>
</dbReference>
<comment type="function">
    <text evidence="6 7">Binds mRNA; thus facilitating recognition of the initiation point. It is needed to translate mRNA with a short Shine-Dalgarno (SD) purine-rich sequence.</text>
</comment>
<evidence type="ECO:0000256" key="6">
    <source>
        <dbReference type="ARBA" id="ARBA00025604"/>
    </source>
</evidence>
<dbReference type="GO" id="GO:0003735">
    <property type="term" value="F:structural constituent of ribosome"/>
    <property type="evidence" value="ECO:0007669"/>
    <property type="project" value="InterPro"/>
</dbReference>
<reference evidence="10 11" key="1">
    <citation type="submission" date="2018-05" db="EMBL/GenBank/DDBJ databases">
        <title>A metagenomic window into the 2 km-deep terrestrial subsurface aquifer revealed taxonomically and functionally diverse microbial community comprising novel uncultured bacterial lineages.</title>
        <authorList>
            <person name="Kadnikov V.V."/>
            <person name="Mardanov A.V."/>
            <person name="Beletsky A.V."/>
            <person name="Banks D."/>
            <person name="Pimenov N.V."/>
            <person name="Frank Y.A."/>
            <person name="Karnachuk O.V."/>
            <person name="Ravin N.V."/>
        </authorList>
    </citation>
    <scope>NUCLEOTIDE SEQUENCE [LARGE SCALE GENOMIC DNA]</scope>
    <source>
        <strain evidence="10">BY</strain>
    </source>
</reference>
<evidence type="ECO:0000256" key="8">
    <source>
        <dbReference type="SAM" id="MobiDB-lite"/>
    </source>
</evidence>
<feature type="region of interest" description="Disordered" evidence="8">
    <location>
        <begin position="1"/>
        <end position="23"/>
    </location>
</feature>
<comment type="similarity">
    <text evidence="1 7">Belongs to the bacterial ribosomal protein bS1 family.</text>
</comment>
<dbReference type="GO" id="GO:0006412">
    <property type="term" value="P:translation"/>
    <property type="evidence" value="ECO:0007669"/>
    <property type="project" value="InterPro"/>
</dbReference>
<feature type="domain" description="S1 motif" evidence="9">
    <location>
        <begin position="472"/>
        <end position="541"/>
    </location>
</feature>
<dbReference type="GO" id="GO:0005840">
    <property type="term" value="C:ribosome"/>
    <property type="evidence" value="ECO:0007669"/>
    <property type="project" value="UniProtKB-KW"/>
</dbReference>
<dbReference type="InterPro" id="IPR003029">
    <property type="entry name" value="S1_domain"/>
</dbReference>
<protein>
    <recommendedName>
        <fullName evidence="7">30S ribosomal protein S1</fullName>
    </recommendedName>
</protein>
<dbReference type="InterPro" id="IPR050437">
    <property type="entry name" value="Ribos_protein_bS1-like"/>
</dbReference>
<dbReference type="SUPFAM" id="SSF50249">
    <property type="entry name" value="Nucleic acid-binding proteins"/>
    <property type="match status" value="6"/>
</dbReference>
<dbReference type="CDD" id="cd04465">
    <property type="entry name" value="S1_RPS1_repeat_ec2_hs2"/>
    <property type="match status" value="1"/>
</dbReference>
<dbReference type="FunFam" id="2.40.50.140:FF:000103">
    <property type="entry name" value="protein RRP5 homolog"/>
    <property type="match status" value="1"/>
</dbReference>
<dbReference type="PANTHER" id="PTHR10724:SF7">
    <property type="entry name" value="SMALL RIBOSOMAL SUBUNIT PROTEIN BS1C"/>
    <property type="match status" value="1"/>
</dbReference>
<evidence type="ECO:0000256" key="1">
    <source>
        <dbReference type="ARBA" id="ARBA00006767"/>
    </source>
</evidence>
<keyword evidence="3 7" id="KW-0694">RNA-binding</keyword>
<keyword evidence="2" id="KW-0677">Repeat</keyword>
<dbReference type="AlphaFoldDB" id="A0A2Z4Y9W3"/>
<dbReference type="Gene3D" id="2.40.50.140">
    <property type="entry name" value="Nucleic acid-binding proteins"/>
    <property type="match status" value="6"/>
</dbReference>
<dbReference type="Proteomes" id="UP000262583">
    <property type="component" value="Chromosome"/>
</dbReference>
<organism evidence="10 11">
    <name type="scientific">Sumerlaea chitinivorans</name>
    <dbReference type="NCBI Taxonomy" id="2250252"/>
    <lineage>
        <taxon>Bacteria</taxon>
        <taxon>Candidatus Sumerlaeota</taxon>
        <taxon>Candidatus Sumerlaeia</taxon>
        <taxon>Candidatus Sumerlaeales</taxon>
        <taxon>Candidatus Sumerlaeaceae</taxon>
        <taxon>Candidatus Sumerlaea</taxon>
    </lineage>
</organism>
<feature type="domain" description="S1 motif" evidence="9">
    <location>
        <begin position="213"/>
        <end position="281"/>
    </location>
</feature>
<evidence type="ECO:0000313" key="11">
    <source>
        <dbReference type="Proteomes" id="UP000262583"/>
    </source>
</evidence>
<evidence type="ECO:0000259" key="9">
    <source>
        <dbReference type="PROSITE" id="PS50126"/>
    </source>
</evidence>
<dbReference type="PIRSF" id="PIRSF002111">
    <property type="entry name" value="RpsA"/>
    <property type="match status" value="1"/>
</dbReference>
<dbReference type="Pfam" id="PF00575">
    <property type="entry name" value="S1"/>
    <property type="match status" value="6"/>
</dbReference>
<dbReference type="InterPro" id="IPR000110">
    <property type="entry name" value="Ribosomal_bS1"/>
</dbReference>
<gene>
    <name evidence="10" type="ORF">BRCON_2453</name>
</gene>
<dbReference type="KEGG" id="schv:BRCON_2453"/>
<evidence type="ECO:0000256" key="4">
    <source>
        <dbReference type="ARBA" id="ARBA00022980"/>
    </source>
</evidence>
<evidence type="ECO:0000256" key="7">
    <source>
        <dbReference type="PIRNR" id="PIRNR002111"/>
    </source>
</evidence>
<evidence type="ECO:0000313" key="10">
    <source>
        <dbReference type="EMBL" id="AXA37223.1"/>
    </source>
</evidence>
<dbReference type="InterPro" id="IPR035104">
    <property type="entry name" value="Ribosomal_protein_S1-like"/>
</dbReference>
<accession>A0A2Z4Y9W3</accession>
<sequence>MMRTNDEMMPLPNEGVSDSGEDDGSFEELLEQYVEPVAEREIGELIRARVVDVKKEYVLLDVGDKAEGIVDIREFVDFRGNVTVAPGDEVEVVILGRDSETGQVRLSHRKAKQRSTWARIVEAHEKNYTVLGVVKKVTPKGLLVDVGIPAFMPASQVDIHRVENLASFVGQEVEAYVIDVDNQRQRAVLSRRKKQEEDLKRKRAELLASLEEGATVTGKVKNITEHGVFVDLGGVDALVPREEVAWEKRVDPAEVLKVGYNYKFKVIGVNRERERVTLSRRQLKPDPWEKIEQNYPLELVVTGTVINLTPTAAYVVLEDGLEGRIHRDHLSWALTVRKPSDILKEGDTVKAMVIGYDHNKRLIELSLKQITMDPWLEVESKYPVGSRVKVKVMDVVDYGAFVQLDETTKGLIHVTDMSYDRNFKNPKKLVSPGDEIEAVVLKIDKEARRINLGIKQLEDDPFETFLAQHPENSVVTGTVKNVTDFGVFVELAPRVEGLLHKSQWDRHRVEKLEDVVKPGDTVTAKIIKVDHEDRKISLSRRQYLLDEERRQVEKYTKQEPVDAKINLGELLGNVKPKLE</sequence>
<dbReference type="SMART" id="SM00316">
    <property type="entry name" value="S1"/>
    <property type="match status" value="6"/>
</dbReference>
<feature type="domain" description="S1 motif" evidence="9">
    <location>
        <begin position="385"/>
        <end position="455"/>
    </location>
</feature>
<keyword evidence="5 7" id="KW-0687">Ribonucleoprotein</keyword>
<dbReference type="EMBL" id="CP030759">
    <property type="protein sequence ID" value="AXA37223.1"/>
    <property type="molecule type" value="Genomic_DNA"/>
</dbReference>
<feature type="domain" description="S1 motif" evidence="9">
    <location>
        <begin position="127"/>
        <end position="192"/>
    </location>
</feature>
<evidence type="ECO:0000256" key="2">
    <source>
        <dbReference type="ARBA" id="ARBA00022737"/>
    </source>
</evidence>
<keyword evidence="4 7" id="KW-0689">Ribosomal protein</keyword>
<dbReference type="GO" id="GO:0003729">
    <property type="term" value="F:mRNA binding"/>
    <property type="evidence" value="ECO:0007669"/>
    <property type="project" value="TreeGrafter"/>
</dbReference>
<feature type="domain" description="S1 motif" evidence="9">
    <location>
        <begin position="298"/>
        <end position="368"/>
    </location>
</feature>
<feature type="domain" description="S1 motif" evidence="9">
    <location>
        <begin position="43"/>
        <end position="109"/>
    </location>
</feature>
<dbReference type="PRINTS" id="PR00681">
    <property type="entry name" value="RIBOSOMALS1"/>
</dbReference>
<dbReference type="CDD" id="cd00164">
    <property type="entry name" value="S1_like"/>
    <property type="match status" value="1"/>
</dbReference>
<dbReference type="GO" id="GO:1990904">
    <property type="term" value="C:ribonucleoprotein complex"/>
    <property type="evidence" value="ECO:0007669"/>
    <property type="project" value="UniProtKB-KW"/>
</dbReference>
<evidence type="ECO:0000256" key="5">
    <source>
        <dbReference type="ARBA" id="ARBA00023274"/>
    </source>
</evidence>
<dbReference type="PANTHER" id="PTHR10724">
    <property type="entry name" value="30S RIBOSOMAL PROTEIN S1"/>
    <property type="match status" value="1"/>
</dbReference>
<dbReference type="CDD" id="cd05687">
    <property type="entry name" value="S1_RPS1_repeat_ec1_hs1"/>
    <property type="match status" value="1"/>
</dbReference>